<dbReference type="Proteomes" id="UP001054945">
    <property type="component" value="Unassembled WGS sequence"/>
</dbReference>
<reference evidence="1 2" key="1">
    <citation type="submission" date="2021-06" db="EMBL/GenBank/DDBJ databases">
        <title>Caerostris extrusa draft genome.</title>
        <authorList>
            <person name="Kono N."/>
            <person name="Arakawa K."/>
        </authorList>
    </citation>
    <scope>NUCLEOTIDE SEQUENCE [LARGE SCALE GENOMIC DNA]</scope>
</reference>
<name>A0AAV4TCU9_CAEEX</name>
<organism evidence="1 2">
    <name type="scientific">Caerostris extrusa</name>
    <name type="common">Bark spider</name>
    <name type="synonym">Caerostris bankana</name>
    <dbReference type="NCBI Taxonomy" id="172846"/>
    <lineage>
        <taxon>Eukaryota</taxon>
        <taxon>Metazoa</taxon>
        <taxon>Ecdysozoa</taxon>
        <taxon>Arthropoda</taxon>
        <taxon>Chelicerata</taxon>
        <taxon>Arachnida</taxon>
        <taxon>Araneae</taxon>
        <taxon>Araneomorphae</taxon>
        <taxon>Entelegynae</taxon>
        <taxon>Araneoidea</taxon>
        <taxon>Araneidae</taxon>
        <taxon>Caerostris</taxon>
    </lineage>
</organism>
<sequence>MEKSEGQLAEFSGRTGDGVCVMAAQDVSNKIEGENLNQCRGQLYCPPGLESFEADVSARINLGKRLSNNAADVKV</sequence>
<comment type="caution">
    <text evidence="1">The sequence shown here is derived from an EMBL/GenBank/DDBJ whole genome shotgun (WGS) entry which is preliminary data.</text>
</comment>
<protein>
    <submittedName>
        <fullName evidence="1">Uncharacterized protein</fullName>
    </submittedName>
</protein>
<gene>
    <name evidence="1" type="ORF">CEXT_20331</name>
</gene>
<dbReference type="EMBL" id="BPLR01011136">
    <property type="protein sequence ID" value="GIY44398.1"/>
    <property type="molecule type" value="Genomic_DNA"/>
</dbReference>
<evidence type="ECO:0000313" key="2">
    <source>
        <dbReference type="Proteomes" id="UP001054945"/>
    </source>
</evidence>
<dbReference type="AlphaFoldDB" id="A0AAV4TCU9"/>
<proteinExistence type="predicted"/>
<accession>A0AAV4TCU9</accession>
<keyword evidence="2" id="KW-1185">Reference proteome</keyword>
<evidence type="ECO:0000313" key="1">
    <source>
        <dbReference type="EMBL" id="GIY44398.1"/>
    </source>
</evidence>